<evidence type="ECO:0000313" key="1">
    <source>
        <dbReference type="EMBL" id="KAK7994481.1"/>
    </source>
</evidence>
<evidence type="ECO:0000313" key="2">
    <source>
        <dbReference type="Proteomes" id="UP001396898"/>
    </source>
</evidence>
<comment type="caution">
    <text evidence="1">The sequence shown here is derived from an EMBL/GenBank/DDBJ whole genome shotgun (WGS) entry which is preliminary data.</text>
</comment>
<name>A0ABR1R0M7_9PEZI</name>
<organism evidence="1 2">
    <name type="scientific">Apiospora marii</name>
    <dbReference type="NCBI Taxonomy" id="335849"/>
    <lineage>
        <taxon>Eukaryota</taxon>
        <taxon>Fungi</taxon>
        <taxon>Dikarya</taxon>
        <taxon>Ascomycota</taxon>
        <taxon>Pezizomycotina</taxon>
        <taxon>Sordariomycetes</taxon>
        <taxon>Xylariomycetidae</taxon>
        <taxon>Amphisphaeriales</taxon>
        <taxon>Apiosporaceae</taxon>
        <taxon>Apiospora</taxon>
    </lineage>
</organism>
<dbReference type="Proteomes" id="UP001396898">
    <property type="component" value="Unassembled WGS sequence"/>
</dbReference>
<protein>
    <submittedName>
        <fullName evidence="1">Uncharacterized protein</fullName>
    </submittedName>
</protein>
<gene>
    <name evidence="1" type="ORF">PG991_016069</name>
</gene>
<keyword evidence="2" id="KW-1185">Reference proteome</keyword>
<sequence>MSIPDNQLPMSPADQYRLWKEGTGVLWFGQVYLTVYLRLFDPTAGLCDMCSNILCISVGHVLAHRRTWQPTTPADLPPPPASAGIARQVWCYSTRPRTDMLFAICAQSQVVALSLRYLLPQAFRLLHPAATGNLIRLFVTPSRWASAVAGISCRGLPVLALKVLGTAAGCWLVSAMGTFAEADTLRMIEDPEEDNRQRPLDMS</sequence>
<accession>A0ABR1R0M7</accession>
<dbReference type="EMBL" id="JAQQWI010000024">
    <property type="protein sequence ID" value="KAK7994481.1"/>
    <property type="molecule type" value="Genomic_DNA"/>
</dbReference>
<reference evidence="1 2" key="1">
    <citation type="submission" date="2023-01" db="EMBL/GenBank/DDBJ databases">
        <title>Analysis of 21 Apiospora genomes using comparative genomics revels a genus with tremendous synthesis potential of carbohydrate active enzymes and secondary metabolites.</title>
        <authorList>
            <person name="Sorensen T."/>
        </authorList>
    </citation>
    <scope>NUCLEOTIDE SEQUENCE [LARGE SCALE GENOMIC DNA]</scope>
    <source>
        <strain evidence="1 2">CBS 20057</strain>
    </source>
</reference>
<proteinExistence type="predicted"/>